<keyword evidence="10" id="KW-0739">Sodium transport</keyword>
<evidence type="ECO:0000256" key="3">
    <source>
        <dbReference type="ARBA" id="ARBA00022448"/>
    </source>
</evidence>
<accession>A0A972FMR8</accession>
<dbReference type="PANTHER" id="PTHR42985">
    <property type="entry name" value="SODIUM-COUPLED MONOCARBOXYLATE TRANSPORTER"/>
    <property type="match status" value="1"/>
</dbReference>
<evidence type="ECO:0000256" key="12">
    <source>
        <dbReference type="SAM" id="Coils"/>
    </source>
</evidence>
<dbReference type="Proteomes" id="UP000712080">
    <property type="component" value="Unassembled WGS sequence"/>
</dbReference>
<reference evidence="14" key="1">
    <citation type="submission" date="2020-02" db="EMBL/GenBank/DDBJ databases">
        <title>Flavobacterium sp. genome.</title>
        <authorList>
            <person name="Jung H.S."/>
            <person name="Baek J.H."/>
            <person name="Jeon C.O."/>
        </authorList>
    </citation>
    <scope>NUCLEOTIDE SEQUENCE</scope>
    <source>
        <strain evidence="14">SE-s28</strain>
    </source>
</reference>
<evidence type="ECO:0000313" key="14">
    <source>
        <dbReference type="EMBL" id="NMH28914.1"/>
    </source>
</evidence>
<keyword evidence="9 13" id="KW-0472">Membrane</keyword>
<evidence type="ECO:0000256" key="10">
    <source>
        <dbReference type="ARBA" id="ARBA00023201"/>
    </source>
</evidence>
<organism evidence="14 15">
    <name type="scientific">Flavobacterium silvaticum</name>
    <dbReference type="NCBI Taxonomy" id="1852020"/>
    <lineage>
        <taxon>Bacteria</taxon>
        <taxon>Pseudomonadati</taxon>
        <taxon>Bacteroidota</taxon>
        <taxon>Flavobacteriia</taxon>
        <taxon>Flavobacteriales</taxon>
        <taxon>Flavobacteriaceae</taxon>
        <taxon>Flavobacterium</taxon>
    </lineage>
</organism>
<dbReference type="GO" id="GO:0005886">
    <property type="term" value="C:plasma membrane"/>
    <property type="evidence" value="ECO:0007669"/>
    <property type="project" value="UniProtKB-SubCell"/>
</dbReference>
<evidence type="ECO:0000313" key="15">
    <source>
        <dbReference type="Proteomes" id="UP000712080"/>
    </source>
</evidence>
<dbReference type="PANTHER" id="PTHR42985:SF47">
    <property type="entry name" value="INTEGRAL MEMBRANE TRANSPORT PROTEIN"/>
    <property type="match status" value="1"/>
</dbReference>
<feature type="transmembrane region" description="Helical" evidence="13">
    <location>
        <begin position="117"/>
        <end position="141"/>
    </location>
</feature>
<feature type="transmembrane region" description="Helical" evidence="13">
    <location>
        <begin position="511"/>
        <end position="530"/>
    </location>
</feature>
<feature type="transmembrane region" description="Helical" evidence="13">
    <location>
        <begin position="6"/>
        <end position="22"/>
    </location>
</feature>
<dbReference type="InterPro" id="IPR038377">
    <property type="entry name" value="Na/Glc_symporter_sf"/>
</dbReference>
<gene>
    <name evidence="14" type="ORF">G6047_12795</name>
</gene>
<evidence type="ECO:0000256" key="6">
    <source>
        <dbReference type="ARBA" id="ARBA00022989"/>
    </source>
</evidence>
<evidence type="ECO:0000256" key="4">
    <source>
        <dbReference type="ARBA" id="ARBA00022475"/>
    </source>
</evidence>
<dbReference type="AlphaFoldDB" id="A0A972FMR8"/>
<keyword evidence="6 13" id="KW-1133">Transmembrane helix</keyword>
<name>A0A972FMR8_9FLAO</name>
<feature type="transmembrane region" description="Helical" evidence="13">
    <location>
        <begin position="482"/>
        <end position="504"/>
    </location>
</feature>
<dbReference type="PROSITE" id="PS50283">
    <property type="entry name" value="NA_SOLUT_SYMP_3"/>
    <property type="match status" value="1"/>
</dbReference>
<feature type="coiled-coil region" evidence="12">
    <location>
        <begin position="308"/>
        <end position="342"/>
    </location>
</feature>
<feature type="transmembrane region" description="Helical" evidence="13">
    <location>
        <begin position="74"/>
        <end position="96"/>
    </location>
</feature>
<feature type="transmembrane region" description="Helical" evidence="13">
    <location>
        <begin position="147"/>
        <end position="169"/>
    </location>
</feature>
<keyword evidence="4" id="KW-1003">Cell membrane</keyword>
<dbReference type="Gene3D" id="1.20.1730.10">
    <property type="entry name" value="Sodium/glucose cotransporter"/>
    <property type="match status" value="1"/>
</dbReference>
<dbReference type="InterPro" id="IPR001734">
    <property type="entry name" value="Na/solute_symporter"/>
</dbReference>
<evidence type="ECO:0000256" key="8">
    <source>
        <dbReference type="ARBA" id="ARBA00023065"/>
    </source>
</evidence>
<feature type="transmembrane region" description="Helical" evidence="13">
    <location>
        <begin position="271"/>
        <end position="296"/>
    </location>
</feature>
<feature type="transmembrane region" description="Helical" evidence="13">
    <location>
        <begin position="536"/>
        <end position="557"/>
    </location>
</feature>
<feature type="transmembrane region" description="Helical" evidence="13">
    <location>
        <begin position="181"/>
        <end position="199"/>
    </location>
</feature>
<evidence type="ECO:0000256" key="13">
    <source>
        <dbReference type="SAM" id="Phobius"/>
    </source>
</evidence>
<keyword evidence="7" id="KW-0915">Sodium</keyword>
<comment type="subcellular location">
    <subcellularLocation>
        <location evidence="1">Cell membrane</location>
        <topology evidence="1">Multi-pass membrane protein</topology>
    </subcellularLocation>
</comment>
<dbReference type="GO" id="GO:0006814">
    <property type="term" value="P:sodium ion transport"/>
    <property type="evidence" value="ECO:0007669"/>
    <property type="project" value="UniProtKB-KW"/>
</dbReference>
<dbReference type="InterPro" id="IPR051163">
    <property type="entry name" value="Sodium:Solute_Symporter_SSF"/>
</dbReference>
<evidence type="ECO:0000256" key="2">
    <source>
        <dbReference type="ARBA" id="ARBA00006434"/>
    </source>
</evidence>
<dbReference type="RefSeq" id="WP_169528020.1">
    <property type="nucleotide sequence ID" value="NZ_JAAMPU010000107.1"/>
</dbReference>
<keyword evidence="3" id="KW-0813">Transport</keyword>
<keyword evidence="15" id="KW-1185">Reference proteome</keyword>
<feature type="transmembrane region" description="Helical" evidence="13">
    <location>
        <begin position="231"/>
        <end position="250"/>
    </location>
</feature>
<evidence type="ECO:0000256" key="5">
    <source>
        <dbReference type="ARBA" id="ARBA00022692"/>
    </source>
</evidence>
<comment type="similarity">
    <text evidence="2 11">Belongs to the sodium:solute symporter (SSF) (TC 2.A.21) family.</text>
</comment>
<comment type="caution">
    <text evidence="14">The sequence shown here is derived from an EMBL/GenBank/DDBJ whole genome shotgun (WGS) entry which is preliminary data.</text>
</comment>
<protein>
    <submittedName>
        <fullName evidence="14">Sodium:solute symporter</fullName>
    </submittedName>
</protein>
<sequence>MQQIDWIILSVTLLFIVFYGVYKTRGSKNVEDYILGNNQTPWWTVGLSVMATQASAITFLSTPGQAYADGMGFVQFYFGLPIAMVIISLTFIPIYSRLKVFTAYEYLEGRFDLKTRSLAAVVFLIQRGLGTGLTIYAPAIILSTLLGWNLTVLNILIGIMVIIYTFSGGTKAVNVTQKQQMFVIMAGMFITFFLILHYLPNDMTFTNALHIAGANGKMNIVDLSFDPETRYTLWSGITGGFFLMLAYFGTDQSQVGRYLSGKSIRESQMGLIMNGFLKVPMQFFILLTGVMVFVFFQFNPVPLNFNPNNREIIAHSKYKEEYKELENRLDQLSEEKKEFNLIYMDHLNQGYDNPILRRQLVALSSRESDLREEARDLISKADPKATTNDKDYIFLHFILNYLPQGLIGLLLAVIFSAAMSSTASGLTALASTTAIDIYKRNVTEGKSEKHFVNATKFFTLLWGIIAIVFACLGSLFENLIQLVNIVGSIFYPVVLGIFLAGFYIKYIKAEAIFWSSVITQITIFFIYYFYIYKVEIIGFLWLNFIGAVMVIVLAFLLQVFGLKGKRHHTIST</sequence>
<evidence type="ECO:0000256" key="9">
    <source>
        <dbReference type="ARBA" id="ARBA00023136"/>
    </source>
</evidence>
<feature type="transmembrane region" description="Helical" evidence="13">
    <location>
        <begin position="451"/>
        <end position="476"/>
    </location>
</feature>
<feature type="transmembrane region" description="Helical" evidence="13">
    <location>
        <begin position="42"/>
        <end position="62"/>
    </location>
</feature>
<dbReference type="EMBL" id="JAAMPU010000107">
    <property type="protein sequence ID" value="NMH28914.1"/>
    <property type="molecule type" value="Genomic_DNA"/>
</dbReference>
<dbReference type="Pfam" id="PF00474">
    <property type="entry name" value="SSF"/>
    <property type="match status" value="2"/>
</dbReference>
<keyword evidence="12" id="KW-0175">Coiled coil</keyword>
<dbReference type="CDD" id="cd11494">
    <property type="entry name" value="SLC5sbd_NIS-like_u2"/>
    <property type="match status" value="1"/>
</dbReference>
<proteinExistence type="inferred from homology"/>
<keyword evidence="5 13" id="KW-0812">Transmembrane</keyword>
<keyword evidence="8" id="KW-0406">Ion transport</keyword>
<evidence type="ECO:0000256" key="1">
    <source>
        <dbReference type="ARBA" id="ARBA00004651"/>
    </source>
</evidence>
<feature type="transmembrane region" description="Helical" evidence="13">
    <location>
        <begin position="406"/>
        <end position="430"/>
    </location>
</feature>
<dbReference type="GO" id="GO:0015293">
    <property type="term" value="F:symporter activity"/>
    <property type="evidence" value="ECO:0007669"/>
    <property type="project" value="TreeGrafter"/>
</dbReference>
<evidence type="ECO:0000256" key="11">
    <source>
        <dbReference type="RuleBase" id="RU362091"/>
    </source>
</evidence>
<evidence type="ECO:0000256" key="7">
    <source>
        <dbReference type="ARBA" id="ARBA00023053"/>
    </source>
</evidence>